<feature type="compositionally biased region" description="Low complexity" evidence="1">
    <location>
        <begin position="224"/>
        <end position="234"/>
    </location>
</feature>
<dbReference type="GeneID" id="8044576"/>
<evidence type="ECO:0000313" key="2">
    <source>
        <dbReference type="CGD" id="CAL0000169133"/>
    </source>
</evidence>
<dbReference type="OrthoDB" id="4025088at2759"/>
<evidence type="ECO:0000256" key="1">
    <source>
        <dbReference type="SAM" id="MobiDB-lite"/>
    </source>
</evidence>
<proteinExistence type="predicted"/>
<dbReference type="HOGENOM" id="CLU_103820_0_0_1"/>
<evidence type="ECO:0000313" key="4">
    <source>
        <dbReference type="Proteomes" id="UP000002605"/>
    </source>
</evidence>
<dbReference type="EMBL" id="FM992688">
    <property type="protein sequence ID" value="CAX44628.1"/>
    <property type="molecule type" value="Genomic_DNA"/>
</dbReference>
<reference evidence="3 4" key="1">
    <citation type="journal article" date="2009" name="Genome Res.">
        <title>Comparative genomics of the fungal pathogens Candida dubliniensis and Candida albicans.</title>
        <authorList>
            <person name="Jackson A.P."/>
            <person name="Gamble J.A."/>
            <person name="Yeomans T."/>
            <person name="Moran G.P."/>
            <person name="Saunders D."/>
            <person name="Harris D."/>
            <person name="Aslett M."/>
            <person name="Barrell J.F."/>
            <person name="Butler G."/>
            <person name="Citiulo F."/>
            <person name="Coleman D.C."/>
            <person name="de Groot P.W.J."/>
            <person name="Goodwin T.J."/>
            <person name="Quail M.A."/>
            <person name="McQuillan J."/>
            <person name="Munro C.A."/>
            <person name="Pain A."/>
            <person name="Poulter R.T."/>
            <person name="Rajandream M.A."/>
            <person name="Renauld H."/>
            <person name="Spiering M.J."/>
            <person name="Tivey A."/>
            <person name="Gow N.A.R."/>
            <person name="Barrell B."/>
            <person name="Sullivan D.J."/>
            <person name="Berriman M."/>
        </authorList>
    </citation>
    <scope>NUCLEOTIDE SEQUENCE [LARGE SCALE GENOMIC DNA]</scope>
    <source>
        <strain evidence="4">CD36 / ATCC MYA-646 / CBS 7987 / NCPF 3949 / NRRL Y-17841</strain>
    </source>
</reference>
<accession>B9W7G8</accession>
<organism evidence="3 4">
    <name type="scientific">Candida dubliniensis (strain CD36 / ATCC MYA-646 / CBS 7987 / NCPF 3949 / NRRL Y-17841)</name>
    <name type="common">Yeast</name>
    <dbReference type="NCBI Taxonomy" id="573826"/>
    <lineage>
        <taxon>Eukaryota</taxon>
        <taxon>Fungi</taxon>
        <taxon>Dikarya</taxon>
        <taxon>Ascomycota</taxon>
        <taxon>Saccharomycotina</taxon>
        <taxon>Pichiomycetes</taxon>
        <taxon>Debaryomycetaceae</taxon>
        <taxon>Candida/Lodderomyces clade</taxon>
        <taxon>Candida</taxon>
    </lineage>
</organism>
<dbReference type="eggNOG" id="ENOG502RQDW">
    <property type="taxonomic scope" value="Eukaryota"/>
</dbReference>
<dbReference type="Proteomes" id="UP000002605">
    <property type="component" value="Chromosome 1"/>
</dbReference>
<name>B9W7G8_CANDC</name>
<feature type="region of interest" description="Disordered" evidence="1">
    <location>
        <begin position="214"/>
        <end position="248"/>
    </location>
</feature>
<dbReference type="VEuPathDB" id="FungiDB:CD36_03680"/>
<sequence length="248" mass="29308">MSLTIEDIPKILLDTNKYNYLSELLTLDQSLSYNELTIHQQQLFNTLELFTFGNYQQYLKYKDKYIELDGSLLNKLLELTLITINFENINQTINYQDIKDIYGIDIINNNNNNNHHHHHEKLISLIIKLNFQKIINIKINDIENKLIINRGIEKHLLRDIYNSNKINYKLKILNELNDINIRSVNIAKNYLRNWINEKLIPLKNEFEKKLLVESNESIEKNEPNNSNTSNSSSSDMKSTRKRKVSDNV</sequence>
<dbReference type="CGD" id="CAL0000169133">
    <property type="gene designation" value="Cd36_03680"/>
</dbReference>
<protein>
    <submittedName>
        <fullName evidence="3">Uncharacterized protein</fullName>
    </submittedName>
</protein>
<dbReference type="RefSeq" id="XP_002417039.1">
    <property type="nucleotide sequence ID" value="XM_002416994.1"/>
</dbReference>
<dbReference type="KEGG" id="cdu:CD36_03680"/>
<feature type="compositionally biased region" description="Basic residues" evidence="1">
    <location>
        <begin position="239"/>
        <end position="248"/>
    </location>
</feature>
<gene>
    <name evidence="2" type="ordered locus">Cd36_03680</name>
    <name evidence="3" type="ORF">CD36_03680</name>
</gene>
<evidence type="ECO:0000313" key="3">
    <source>
        <dbReference type="EMBL" id="CAX44628.1"/>
    </source>
</evidence>
<keyword evidence="4" id="KW-1185">Reference proteome</keyword>
<dbReference type="AlphaFoldDB" id="B9W7G8"/>